<dbReference type="Proteomes" id="UP000589036">
    <property type="component" value="Unassembled WGS sequence"/>
</dbReference>
<dbReference type="PANTHER" id="PTHR22642">
    <property type="entry name" value="IMIDAZOLONEPROPIONASE"/>
    <property type="match status" value="1"/>
</dbReference>
<gene>
    <name evidence="2" type="ORF">HDA32_003164</name>
</gene>
<reference evidence="2 3" key="1">
    <citation type="submission" date="2020-07" db="EMBL/GenBank/DDBJ databases">
        <title>Sequencing the genomes of 1000 actinobacteria strains.</title>
        <authorList>
            <person name="Klenk H.-P."/>
        </authorList>
    </citation>
    <scope>NUCLEOTIDE SEQUENCE [LARGE SCALE GENOMIC DNA]</scope>
    <source>
        <strain evidence="2 3">CXB654</strain>
    </source>
</reference>
<dbReference type="InterPro" id="IPR011059">
    <property type="entry name" value="Metal-dep_hydrolase_composite"/>
</dbReference>
<dbReference type="GO" id="GO:0016810">
    <property type="term" value="F:hydrolase activity, acting on carbon-nitrogen (but not peptide) bonds"/>
    <property type="evidence" value="ECO:0007669"/>
    <property type="project" value="InterPro"/>
</dbReference>
<dbReference type="CDD" id="cd01300">
    <property type="entry name" value="YtcJ_like"/>
    <property type="match status" value="1"/>
</dbReference>
<dbReference type="EMBL" id="JACCCC010000001">
    <property type="protein sequence ID" value="NYE48044.1"/>
    <property type="molecule type" value="Genomic_DNA"/>
</dbReference>
<proteinExistence type="predicted"/>
<protein>
    <recommendedName>
        <fullName evidence="1">Amidohydrolase 3 domain-containing protein</fullName>
    </recommendedName>
</protein>
<comment type="caution">
    <text evidence="2">The sequence shown here is derived from an EMBL/GenBank/DDBJ whole genome shotgun (WGS) entry which is preliminary data.</text>
</comment>
<dbReference type="InterPro" id="IPR013108">
    <property type="entry name" value="Amidohydro_3"/>
</dbReference>
<dbReference type="Gene3D" id="3.20.20.140">
    <property type="entry name" value="Metal-dependent hydrolases"/>
    <property type="match status" value="1"/>
</dbReference>
<dbReference type="InterPro" id="IPR033932">
    <property type="entry name" value="YtcJ-like"/>
</dbReference>
<dbReference type="SUPFAM" id="SSF51338">
    <property type="entry name" value="Composite domain of metallo-dependent hydrolases"/>
    <property type="match status" value="1"/>
</dbReference>
<dbReference type="Gene3D" id="3.10.310.70">
    <property type="match status" value="1"/>
</dbReference>
<sequence>MIQGQDLVIKNAVVRTVDGRDSVHDGVLLSGGRIAAVGTEEQVRAAAIRDAEVFDAGGRTVVPGFIDAHNHMSIAAFEPDSVDCSTPPLATLDEVLAVIETHCKGMPAGQWVRGFGFHMSKISQLRNPTRYELDEVAPNNPFLLVDSSCHAGYANSAALEAVGITQCTPDPWGGAIERDGKSIPTGTLLEAAANLPLSASWNDYAERDWDRAIELLEAKARQYLAVGLTGIGDACVTTKAAELYRRADMARRLPLTLQQLHGGDHFFSQQNLTRTDIVDRIHRSDSPMLRGGSMKIFVDRAYPDGAAIDQIHDGCTRHVGTNFYTADEVHELAVQAGRLGINLAIHAMGNRAVGMVMDSYEAVRRHAGDEAILRLEHAFVAEPAQAPRMAALGIDLVANPGLAHHDGDMFTEWRGRGQDHLRVLPVRSMIDAGVRVSFASDHPCGTFSPAEIMWNAIARRHYTGAPNEPTEAVTAAEALRAYTIHPAHSSGRAGEEGSIEVDKRANILVLDRDPLTCPTDDLRSMTVDRTYVDGRLVHER</sequence>
<dbReference type="Pfam" id="PF07969">
    <property type="entry name" value="Amidohydro_3"/>
    <property type="match status" value="1"/>
</dbReference>
<dbReference type="InterPro" id="IPR032466">
    <property type="entry name" value="Metal_Hydrolase"/>
</dbReference>
<dbReference type="RefSeq" id="WP_179643901.1">
    <property type="nucleotide sequence ID" value="NZ_BAAAYY010000016.1"/>
</dbReference>
<dbReference type="AlphaFoldDB" id="A0A852U1K1"/>
<accession>A0A852U1K1</accession>
<evidence type="ECO:0000313" key="3">
    <source>
        <dbReference type="Proteomes" id="UP000589036"/>
    </source>
</evidence>
<dbReference type="SUPFAM" id="SSF51556">
    <property type="entry name" value="Metallo-dependent hydrolases"/>
    <property type="match status" value="1"/>
</dbReference>
<evidence type="ECO:0000259" key="1">
    <source>
        <dbReference type="Pfam" id="PF07969"/>
    </source>
</evidence>
<organism evidence="2 3">
    <name type="scientific">Spinactinospora alkalitolerans</name>
    <dbReference type="NCBI Taxonomy" id="687207"/>
    <lineage>
        <taxon>Bacteria</taxon>
        <taxon>Bacillati</taxon>
        <taxon>Actinomycetota</taxon>
        <taxon>Actinomycetes</taxon>
        <taxon>Streptosporangiales</taxon>
        <taxon>Nocardiopsidaceae</taxon>
        <taxon>Spinactinospora</taxon>
    </lineage>
</organism>
<evidence type="ECO:0000313" key="2">
    <source>
        <dbReference type="EMBL" id="NYE48044.1"/>
    </source>
</evidence>
<dbReference type="PANTHER" id="PTHR22642:SF2">
    <property type="entry name" value="PROTEIN LONG AFTER FAR-RED 3"/>
    <property type="match status" value="1"/>
</dbReference>
<dbReference type="Gene3D" id="2.30.40.10">
    <property type="entry name" value="Urease, subunit C, domain 1"/>
    <property type="match status" value="1"/>
</dbReference>
<name>A0A852U1K1_9ACTN</name>
<keyword evidence="3" id="KW-1185">Reference proteome</keyword>
<feature type="domain" description="Amidohydrolase 3" evidence="1">
    <location>
        <begin position="52"/>
        <end position="538"/>
    </location>
</feature>